<dbReference type="Proteomes" id="UP000035068">
    <property type="component" value="Unassembled WGS sequence"/>
</dbReference>
<dbReference type="InterPro" id="IPR025263">
    <property type="entry name" value="YhdP_central"/>
</dbReference>
<dbReference type="EMBL" id="JWJD01000002">
    <property type="protein sequence ID" value="KIH77057.1"/>
    <property type="molecule type" value="Genomic_DNA"/>
</dbReference>
<keyword evidence="1" id="KW-0472">Membrane</keyword>
<sequence length="1080" mass="118474">MIRLNLNQNQRDASRKDSMFRRHPILVVFGLLLLGMLAAVAVFVFTFDLNTYRERLEHELSRALQTSVTSSDARLTLHQGIALDFRQIRLGDEESNLTASAEHLFLQLDLLPLLRRRISIAAAELMQPHIVVRALPQVESAPAATRWTQEFQIRRLKIRDGRLTWHGAQEQEAPIAFQDIDLDLEGLTSGRSLQFHLSAALMQKERAAALRLSGNLTPAAGLADWQHWEIKAKIDVEDLAATQLPIAPFGPDRDWAVSGRGSVNLEILGKAASGLHLDARLRGDGLQLVRAEHILAVQGAGLRAVWRHQEADWWLTLQQVKLNQWRLEGPLEIAGGQQPLMFQGQVSAPPLAAEEILPWVSAALPDFAPQTQNLKVTKGTLHLKKLSLSGEPPSDPRNWLAEEGPIKDFDLEITEADLDLAQGKIRAATTRLNFAQNRLEVGAGELLWEGVPLRFSGYITAPREPEAQVFLEIESSVDATHLIDLIPAAPAQLKAQGPLSLRLEITGNPQTPTFSLKADLASTDLSYASQLSKRAGLAAHLSADGRWQAPRLIIDEAQGQLGPLRFSLTGEFEPGADRRYDLHLNLTQIELNDLGELSPPVKQAKLGGKITGTLSLEGGAGQLRRREAEFTLSDGRASFGGVVGDLNQAQGRILVSGTELRIPQMSARLGESAMQLRARIPNLSEPRLQIHLEGRDLRPQDLIFPGEGGRFVSVAGGLIIDGQEVVFDSISAETAGGTLAVVSGAVTNFNRPQVNLKILAEYGNVDEILEFFRSPAKQEPPVAREGRIRVRIEVEAARGQFHNLDFVDGRAVISYHNRVLDVYPLRADLAPGYYVGRVVWSGGQDGQAPRLRVSGSVLEGDAEALHRSQTQLRGLISGKLRGAFYLEGAGNNFWPSARGGLNIEVREGTLYRFPVLSKIFSLLNVSQIFTFRLPDMSREGMPFNTLSANLVLRDGRLNTEDLLIDSNAMNLSLVGEVNLVEDTIDAVIGLKPLRTVDRIVTKIPIAGWLLAGEEEALVTVHFRVQGPRSDPGVTAVPITSLSEKVFGIFRRVLGLPGKMVTDFERIFDAETNNAAPTSAP</sequence>
<comment type="caution">
    <text evidence="3">The sequence shown here is derived from an EMBL/GenBank/DDBJ whole genome shotgun (WGS) entry which is preliminary data.</text>
</comment>
<keyword evidence="1" id="KW-1133">Transmembrane helix</keyword>
<evidence type="ECO:0000259" key="2">
    <source>
        <dbReference type="Pfam" id="PF13116"/>
    </source>
</evidence>
<evidence type="ECO:0000313" key="3">
    <source>
        <dbReference type="EMBL" id="KIH77057.1"/>
    </source>
</evidence>
<name>A0A0C2HW99_9BACT</name>
<dbReference type="Pfam" id="PF13116">
    <property type="entry name" value="YhdP"/>
    <property type="match status" value="2"/>
</dbReference>
<feature type="domain" description="YhdP central" evidence="2">
    <location>
        <begin position="412"/>
        <end position="1032"/>
    </location>
</feature>
<protein>
    <recommendedName>
        <fullName evidence="2">YhdP central domain-containing protein</fullName>
    </recommendedName>
</protein>
<evidence type="ECO:0000313" key="4">
    <source>
        <dbReference type="Proteomes" id="UP000035068"/>
    </source>
</evidence>
<feature type="transmembrane region" description="Helical" evidence="1">
    <location>
        <begin position="25"/>
        <end position="47"/>
    </location>
</feature>
<dbReference type="PANTHER" id="PTHR30441:SF4">
    <property type="entry name" value="PROTEIN ASMA"/>
    <property type="match status" value="1"/>
</dbReference>
<feature type="domain" description="YhdP central" evidence="2">
    <location>
        <begin position="26"/>
        <end position="361"/>
    </location>
</feature>
<dbReference type="PANTHER" id="PTHR30441">
    <property type="entry name" value="DUF748 DOMAIN-CONTAINING PROTEIN"/>
    <property type="match status" value="1"/>
</dbReference>
<keyword evidence="4" id="KW-1185">Reference proteome</keyword>
<proteinExistence type="predicted"/>
<evidence type="ECO:0000256" key="1">
    <source>
        <dbReference type="SAM" id="Phobius"/>
    </source>
</evidence>
<reference evidence="3 4" key="1">
    <citation type="submission" date="2014-12" db="EMBL/GenBank/DDBJ databases">
        <title>Genomes of Geoalkalibacter ferrihydriticus and Geoalkalibacter subterraneus, two haloalkaliphilic metal-reducing members of the Geobacteraceae.</title>
        <authorList>
            <person name="Badalamenti J.P."/>
            <person name="Torres C.I."/>
            <person name="Krajmalnik-Brown R."/>
            <person name="Bond D.R."/>
        </authorList>
    </citation>
    <scope>NUCLEOTIDE SEQUENCE [LARGE SCALE GENOMIC DNA]</scope>
    <source>
        <strain evidence="3 4">DSM 17813</strain>
    </source>
</reference>
<keyword evidence="1" id="KW-0812">Transmembrane</keyword>
<dbReference type="GO" id="GO:0090313">
    <property type="term" value="P:regulation of protein targeting to membrane"/>
    <property type="evidence" value="ECO:0007669"/>
    <property type="project" value="TreeGrafter"/>
</dbReference>
<dbReference type="InterPro" id="IPR052894">
    <property type="entry name" value="AsmA-related"/>
</dbReference>
<dbReference type="GO" id="GO:0005886">
    <property type="term" value="C:plasma membrane"/>
    <property type="evidence" value="ECO:0007669"/>
    <property type="project" value="TreeGrafter"/>
</dbReference>
<accession>A0A0C2HW99</accession>
<organism evidence="3 4">
    <name type="scientific">Geoalkalibacter ferrihydriticus DSM 17813</name>
    <dbReference type="NCBI Taxonomy" id="1121915"/>
    <lineage>
        <taxon>Bacteria</taxon>
        <taxon>Pseudomonadati</taxon>
        <taxon>Thermodesulfobacteriota</taxon>
        <taxon>Desulfuromonadia</taxon>
        <taxon>Desulfuromonadales</taxon>
        <taxon>Geoalkalibacteraceae</taxon>
        <taxon>Geoalkalibacter</taxon>
    </lineage>
</organism>
<dbReference type="AlphaFoldDB" id="A0A0C2HW99"/>
<gene>
    <name evidence="3" type="ORF">GFER_08430</name>
</gene>